<keyword evidence="1" id="KW-0812">Transmembrane</keyword>
<reference evidence="2 3" key="1">
    <citation type="journal article" date="2010" name="Stand. Genomic Sci.">
        <title>Complete genome sequence of Methanoplanus petrolearius type strain (SEBR 4847).</title>
        <authorList>
            <person name="Brambilla E."/>
            <person name="Djao O.D."/>
            <person name="Daligault H."/>
            <person name="Lapidus A."/>
            <person name="Lucas S."/>
            <person name="Hammon N."/>
            <person name="Nolan M."/>
            <person name="Tice H."/>
            <person name="Cheng J.F."/>
            <person name="Han C."/>
            <person name="Tapia R."/>
            <person name="Goodwin L."/>
            <person name="Pitluck S."/>
            <person name="Liolios K."/>
            <person name="Ivanova N."/>
            <person name="Mavromatis K."/>
            <person name="Mikhailova N."/>
            <person name="Pati A."/>
            <person name="Chen A."/>
            <person name="Palaniappan K."/>
            <person name="Land M."/>
            <person name="Hauser L."/>
            <person name="Chang Y.J."/>
            <person name="Jeffries C.D."/>
            <person name="Rohde M."/>
            <person name="Spring S."/>
            <person name="Sikorski J."/>
            <person name="Goker M."/>
            <person name="Woyke T."/>
            <person name="Bristow J."/>
            <person name="Eisen J.A."/>
            <person name="Markowitz V."/>
            <person name="Hugenholtz P."/>
            <person name="Kyrpides N.C."/>
            <person name="Klenk H.P."/>
        </authorList>
    </citation>
    <scope>NUCLEOTIDE SEQUENCE [LARGE SCALE GENOMIC DNA]</scope>
    <source>
        <strain evidence="3">DSM 11571 / OCM 486 / SEBR 4847</strain>
    </source>
</reference>
<name>E1RHV7_METP4</name>
<organism evidence="2 3">
    <name type="scientific">Methanolacinia petrolearia (strain DSM 11571 / OCM 486 / SEBR 4847)</name>
    <name type="common">Methanoplanus petrolearius</name>
    <dbReference type="NCBI Taxonomy" id="679926"/>
    <lineage>
        <taxon>Archaea</taxon>
        <taxon>Methanobacteriati</taxon>
        <taxon>Methanobacteriota</taxon>
        <taxon>Stenosarchaea group</taxon>
        <taxon>Methanomicrobia</taxon>
        <taxon>Methanomicrobiales</taxon>
        <taxon>Methanomicrobiaceae</taxon>
        <taxon>Methanolacinia</taxon>
    </lineage>
</organism>
<dbReference type="eggNOG" id="arCOG07447">
    <property type="taxonomic scope" value="Archaea"/>
</dbReference>
<dbReference type="KEGG" id="mpi:Mpet_1742"/>
<keyword evidence="3" id="KW-1185">Reference proteome</keyword>
<proteinExistence type="predicted"/>
<dbReference type="AlphaFoldDB" id="E1RHV7"/>
<dbReference type="STRING" id="679926.Mpet_1742"/>
<dbReference type="GeneID" id="9744216"/>
<evidence type="ECO:0000313" key="2">
    <source>
        <dbReference type="EMBL" id="ADN36495.1"/>
    </source>
</evidence>
<evidence type="ECO:0000313" key="3">
    <source>
        <dbReference type="Proteomes" id="UP000006565"/>
    </source>
</evidence>
<sequence length="67" mass="7967">MEFEFVSYLIILFGIVIVFLLFLLYLMQRRIYQLLDEVDELNNTMTVTCGEIEALTKNVNDFKKNKI</sequence>
<keyword evidence="1" id="KW-1133">Transmembrane helix</keyword>
<dbReference type="RefSeq" id="WP_013329672.1">
    <property type="nucleotide sequence ID" value="NC_014507.1"/>
</dbReference>
<dbReference type="Proteomes" id="UP000006565">
    <property type="component" value="Chromosome"/>
</dbReference>
<dbReference type="HOGENOM" id="CLU_204982_0_0_2"/>
<evidence type="ECO:0000256" key="1">
    <source>
        <dbReference type="SAM" id="Phobius"/>
    </source>
</evidence>
<accession>E1RHV7</accession>
<keyword evidence="1" id="KW-0472">Membrane</keyword>
<dbReference type="OrthoDB" id="111991at2157"/>
<gene>
    <name evidence="2" type="ordered locus">Mpet_1742</name>
</gene>
<feature type="transmembrane region" description="Helical" evidence="1">
    <location>
        <begin position="6"/>
        <end position="26"/>
    </location>
</feature>
<protein>
    <submittedName>
        <fullName evidence="2">Uncharacterized protein</fullName>
    </submittedName>
</protein>
<dbReference type="EMBL" id="CP002117">
    <property type="protein sequence ID" value="ADN36495.1"/>
    <property type="molecule type" value="Genomic_DNA"/>
</dbReference>